<gene>
    <name evidence="5" type="ORF">IO48_10730</name>
</gene>
<proteinExistence type="inferred from homology"/>
<dbReference type="InterPro" id="IPR002104">
    <property type="entry name" value="Integrase_catalytic"/>
</dbReference>
<dbReference type="GO" id="GO:0015074">
    <property type="term" value="P:DNA integration"/>
    <property type="evidence" value="ECO:0007669"/>
    <property type="project" value="UniProtKB-KW"/>
</dbReference>
<dbReference type="SUPFAM" id="SSF56349">
    <property type="entry name" value="DNA breaking-rejoining enzymes"/>
    <property type="match status" value="1"/>
</dbReference>
<dbReference type="PANTHER" id="PTHR30629">
    <property type="entry name" value="PROPHAGE INTEGRASE"/>
    <property type="match status" value="1"/>
</dbReference>
<dbReference type="Gene3D" id="3.30.160.390">
    <property type="entry name" value="Integrase, DNA-binding domain"/>
    <property type="match status" value="1"/>
</dbReference>
<keyword evidence="3" id="KW-0233">DNA recombination</keyword>
<reference evidence="5 6" key="1">
    <citation type="submission" date="2014-07" db="EMBL/GenBank/DDBJ databases">
        <title>Chaperone-usher fimbriae in a diverse selection of Gallibacterium genomes.</title>
        <authorList>
            <person name="Kudirkiene E."/>
            <person name="Bager R.J."/>
            <person name="Johnson T.J."/>
            <person name="Bojesen A.M."/>
        </authorList>
    </citation>
    <scope>NUCLEOTIDE SEQUENCE [LARGE SCALE GENOMIC DNA]</scope>
    <source>
        <strain evidence="5 6">4895</strain>
    </source>
</reference>
<name>A0A0A2ZY41_9PAST</name>
<evidence type="ECO:0000256" key="1">
    <source>
        <dbReference type="ARBA" id="ARBA00008857"/>
    </source>
</evidence>
<dbReference type="Pfam" id="PF13356">
    <property type="entry name" value="Arm-DNA-bind_3"/>
    <property type="match status" value="1"/>
</dbReference>
<dbReference type="Gene3D" id="1.10.443.10">
    <property type="entry name" value="Intergrase catalytic core"/>
    <property type="match status" value="1"/>
</dbReference>
<dbReference type="InterPro" id="IPR038488">
    <property type="entry name" value="Integrase_DNA-bd_sf"/>
</dbReference>
<comment type="caution">
    <text evidence="5">The sequence shown here is derived from an EMBL/GenBank/DDBJ whole genome shotgun (WGS) entry which is preliminary data.</text>
</comment>
<dbReference type="RefSeq" id="WP_039164456.1">
    <property type="nucleotide sequence ID" value="NZ_JPJQ01000054.1"/>
</dbReference>
<dbReference type="PANTHER" id="PTHR30629:SF2">
    <property type="entry name" value="PROPHAGE INTEGRASE INTS-RELATED"/>
    <property type="match status" value="1"/>
</dbReference>
<dbReference type="PROSITE" id="PS51898">
    <property type="entry name" value="TYR_RECOMBINASE"/>
    <property type="match status" value="1"/>
</dbReference>
<dbReference type="GO" id="GO:0003677">
    <property type="term" value="F:DNA binding"/>
    <property type="evidence" value="ECO:0007669"/>
    <property type="project" value="InterPro"/>
</dbReference>
<dbReference type="InterPro" id="IPR050808">
    <property type="entry name" value="Phage_Integrase"/>
</dbReference>
<dbReference type="InterPro" id="IPR025166">
    <property type="entry name" value="Integrase_DNA_bind_dom"/>
</dbReference>
<evidence type="ECO:0000256" key="3">
    <source>
        <dbReference type="ARBA" id="ARBA00023172"/>
    </source>
</evidence>
<evidence type="ECO:0000259" key="4">
    <source>
        <dbReference type="PROSITE" id="PS51898"/>
    </source>
</evidence>
<feature type="domain" description="Tyr recombinase" evidence="4">
    <location>
        <begin position="199"/>
        <end position="372"/>
    </location>
</feature>
<dbReference type="Proteomes" id="UP000030554">
    <property type="component" value="Unassembled WGS sequence"/>
</dbReference>
<evidence type="ECO:0000313" key="6">
    <source>
        <dbReference type="Proteomes" id="UP000030554"/>
    </source>
</evidence>
<dbReference type="Pfam" id="PF00589">
    <property type="entry name" value="Phage_integrase"/>
    <property type="match status" value="1"/>
</dbReference>
<sequence length="397" mass="45510">MLTDSKLKALKPKDKLYKVTDRDGMYVVVRPSGRIVFRFDYRFGGKRQTITIGKYGDDGISLSEARDKVIEFRKMIANGENPVSALKSPVEDNATSIVDVAEMYIKSRPLRKNSVVTYSTIINVHLRNIPECCKAVSALTPADINAIINRLTRVSSADSHKVFIFSFIKTICRYAVSIGHEVPMRIINASLPVKSDSRPRERFLTPTEIHKVFSNLRQFASDTYYDALMLILYNGNRKSEIFSLRWGDINFDNATITIPGSRMKNGEEHTIYLSKQSMEILQARTRVSEFVFFQSEPGRTNNPIAGVIFREIYTTLDVPPFTVHDIRRTVATLLYELGYNEDLVEPTLSHTRKGIRKVYDLSRQAKKRRRMMQAWADQVDRWIAGEELDIFEDEGEE</sequence>
<protein>
    <recommendedName>
        <fullName evidence="4">Tyr recombinase domain-containing protein</fullName>
    </recommendedName>
</protein>
<dbReference type="GO" id="GO:0006310">
    <property type="term" value="P:DNA recombination"/>
    <property type="evidence" value="ECO:0007669"/>
    <property type="project" value="UniProtKB-KW"/>
</dbReference>
<dbReference type="InterPro" id="IPR011010">
    <property type="entry name" value="DNA_brk_join_enz"/>
</dbReference>
<keyword evidence="2" id="KW-0229">DNA integration</keyword>
<comment type="similarity">
    <text evidence="1">Belongs to the 'phage' integrase family.</text>
</comment>
<evidence type="ECO:0000256" key="2">
    <source>
        <dbReference type="ARBA" id="ARBA00022908"/>
    </source>
</evidence>
<dbReference type="CDD" id="cd00801">
    <property type="entry name" value="INT_P4_C"/>
    <property type="match status" value="1"/>
</dbReference>
<dbReference type="InterPro" id="IPR013762">
    <property type="entry name" value="Integrase-like_cat_sf"/>
</dbReference>
<dbReference type="AlphaFoldDB" id="A0A0A2ZY41"/>
<accession>A0A0A2ZY41</accession>
<evidence type="ECO:0000313" key="5">
    <source>
        <dbReference type="EMBL" id="KGQ59700.1"/>
    </source>
</evidence>
<dbReference type="EMBL" id="JPJQ01000054">
    <property type="protein sequence ID" value="KGQ59700.1"/>
    <property type="molecule type" value="Genomic_DNA"/>
</dbReference>
<organism evidence="5 6">
    <name type="scientific">Gallibacterium anatis 4895</name>
    <dbReference type="NCBI Taxonomy" id="1396510"/>
    <lineage>
        <taxon>Bacteria</taxon>
        <taxon>Pseudomonadati</taxon>
        <taxon>Pseudomonadota</taxon>
        <taxon>Gammaproteobacteria</taxon>
        <taxon>Pasteurellales</taxon>
        <taxon>Pasteurellaceae</taxon>
        <taxon>Gallibacterium</taxon>
    </lineage>
</organism>